<dbReference type="Proteomes" id="UP001497392">
    <property type="component" value="Unassembled WGS sequence"/>
</dbReference>
<dbReference type="InterPro" id="IPR013057">
    <property type="entry name" value="AA_transpt_TM"/>
</dbReference>
<keyword evidence="2" id="KW-0813">Transport</keyword>
<feature type="transmembrane region" description="Helical" evidence="8">
    <location>
        <begin position="384"/>
        <end position="402"/>
    </location>
</feature>
<comment type="subcellular location">
    <subcellularLocation>
        <location evidence="1">Membrane</location>
    </subcellularLocation>
</comment>
<reference evidence="10 11" key="1">
    <citation type="submission" date="2024-06" db="EMBL/GenBank/DDBJ databases">
        <authorList>
            <person name="Kraege A."/>
            <person name="Thomma B."/>
        </authorList>
    </citation>
    <scope>NUCLEOTIDE SEQUENCE [LARGE SCALE GENOMIC DNA]</scope>
</reference>
<comment type="caution">
    <text evidence="10">The sequence shown here is derived from an EMBL/GenBank/DDBJ whole genome shotgun (WGS) entry which is preliminary data.</text>
</comment>
<protein>
    <submittedName>
        <fullName evidence="10">G10502 protein</fullName>
    </submittedName>
</protein>
<name>A0ABP1G9R4_9CHLO</name>
<dbReference type="EMBL" id="CAXHTA020000017">
    <property type="protein sequence ID" value="CAL5227516.1"/>
    <property type="molecule type" value="Genomic_DNA"/>
</dbReference>
<feature type="transmembrane region" description="Helical" evidence="8">
    <location>
        <begin position="61"/>
        <end position="79"/>
    </location>
</feature>
<accession>A0ABP1G9R4</accession>
<keyword evidence="3 8" id="KW-0812">Transmembrane</keyword>
<keyword evidence="6 8" id="KW-0472">Membrane</keyword>
<feature type="transmembrane region" description="Helical" evidence="8">
    <location>
        <begin position="320"/>
        <end position="341"/>
    </location>
</feature>
<proteinExistence type="predicted"/>
<evidence type="ECO:0000259" key="9">
    <source>
        <dbReference type="Pfam" id="PF01490"/>
    </source>
</evidence>
<gene>
    <name evidence="10" type="primary">g10502</name>
    <name evidence="10" type="ORF">VP750_LOCUS9422</name>
</gene>
<feature type="transmembrane region" description="Helical" evidence="8">
    <location>
        <begin position="408"/>
        <end position="426"/>
    </location>
</feature>
<evidence type="ECO:0000313" key="10">
    <source>
        <dbReference type="EMBL" id="CAL5227516.1"/>
    </source>
</evidence>
<evidence type="ECO:0000256" key="3">
    <source>
        <dbReference type="ARBA" id="ARBA00022692"/>
    </source>
</evidence>
<keyword evidence="5 8" id="KW-1133">Transmembrane helix</keyword>
<dbReference type="PANTHER" id="PTHR48017">
    <property type="entry name" value="OS05G0424000 PROTEIN-RELATED"/>
    <property type="match status" value="1"/>
</dbReference>
<evidence type="ECO:0000256" key="7">
    <source>
        <dbReference type="SAM" id="MobiDB-lite"/>
    </source>
</evidence>
<feature type="transmembrane region" description="Helical" evidence="8">
    <location>
        <begin position="447"/>
        <end position="469"/>
    </location>
</feature>
<sequence>MPNKPGPELDSKGLRRSDQEKYDEDGHVARTGGWVSAYAHIVTAVIGSGVLSLAWSMSWLGWPAGALCIFFFAWVTLYCSELLIDAYRWPDVDSTDRNYTYMEAVTRYLGKEYAIFCGVIQYLNMFATGVGYTLTAGVALTAVRKANCYHFSGTTKDDPDNPCTFSQTPWIIFMGALQIFFSQIQDIDRIWIMSVLATLMSFCYSFIGLGLAIAKAAEHDHGTGTADGLWEDQTAATKTWGIFQALGSIAFAYSFSFILIEITDTLRSPGENANMKKATRAGIATTTFFYASIGFIGYAAFGNGAPGNLISGFGFYQPYWLVDIANVAIFVHLLGAFQVWMQPLYSFVETSLYRRFPRQAWLQYDLFAKKVPGVGIVRLSPFRLIWRSITVVIITIIALLLGNCFNDIIAFLGAIGFAPLTVFLPIQMHIAQKKIPMFSAKWCGLQLLNVICWIISIVAAIGSIDGVIVDTQGFAPFQTTA</sequence>
<organism evidence="10 11">
    <name type="scientific">Coccomyxa viridis</name>
    <dbReference type="NCBI Taxonomy" id="1274662"/>
    <lineage>
        <taxon>Eukaryota</taxon>
        <taxon>Viridiplantae</taxon>
        <taxon>Chlorophyta</taxon>
        <taxon>core chlorophytes</taxon>
        <taxon>Trebouxiophyceae</taxon>
        <taxon>Trebouxiophyceae incertae sedis</taxon>
        <taxon>Coccomyxaceae</taxon>
        <taxon>Coccomyxa</taxon>
    </lineage>
</organism>
<evidence type="ECO:0000256" key="6">
    <source>
        <dbReference type="ARBA" id="ARBA00023136"/>
    </source>
</evidence>
<feature type="domain" description="Amino acid transporter transmembrane" evidence="9">
    <location>
        <begin position="31"/>
        <end position="468"/>
    </location>
</feature>
<feature type="region of interest" description="Disordered" evidence="7">
    <location>
        <begin position="1"/>
        <end position="22"/>
    </location>
</feature>
<evidence type="ECO:0000256" key="1">
    <source>
        <dbReference type="ARBA" id="ARBA00004370"/>
    </source>
</evidence>
<evidence type="ECO:0000256" key="2">
    <source>
        <dbReference type="ARBA" id="ARBA00022448"/>
    </source>
</evidence>
<keyword evidence="4" id="KW-0029">Amino-acid transport</keyword>
<feature type="transmembrane region" description="Helical" evidence="8">
    <location>
        <begin position="281"/>
        <end position="300"/>
    </location>
</feature>
<evidence type="ECO:0000256" key="4">
    <source>
        <dbReference type="ARBA" id="ARBA00022970"/>
    </source>
</evidence>
<evidence type="ECO:0000313" key="11">
    <source>
        <dbReference type="Proteomes" id="UP001497392"/>
    </source>
</evidence>
<keyword evidence="11" id="KW-1185">Reference proteome</keyword>
<dbReference type="Pfam" id="PF01490">
    <property type="entry name" value="Aa_trans"/>
    <property type="match status" value="1"/>
</dbReference>
<feature type="compositionally biased region" description="Basic and acidic residues" evidence="7">
    <location>
        <begin position="7"/>
        <end position="22"/>
    </location>
</feature>
<feature type="transmembrane region" description="Helical" evidence="8">
    <location>
        <begin position="240"/>
        <end position="260"/>
    </location>
</feature>
<evidence type="ECO:0000256" key="8">
    <source>
        <dbReference type="SAM" id="Phobius"/>
    </source>
</evidence>
<feature type="transmembrane region" description="Helical" evidence="8">
    <location>
        <begin position="37"/>
        <end position="55"/>
    </location>
</feature>
<evidence type="ECO:0000256" key="5">
    <source>
        <dbReference type="ARBA" id="ARBA00022989"/>
    </source>
</evidence>
<feature type="transmembrane region" description="Helical" evidence="8">
    <location>
        <begin position="190"/>
        <end position="214"/>
    </location>
</feature>